<evidence type="ECO:0000256" key="2">
    <source>
        <dbReference type="ARBA" id="ARBA00022737"/>
    </source>
</evidence>
<dbReference type="EMBL" id="FTOB01000012">
    <property type="protein sequence ID" value="SIT12701.1"/>
    <property type="molecule type" value="Genomic_DNA"/>
</dbReference>
<organism evidence="3 4">
    <name type="scientific">Zobellia uliginosa</name>
    <dbReference type="NCBI Taxonomy" id="143224"/>
    <lineage>
        <taxon>Bacteria</taxon>
        <taxon>Pseudomonadati</taxon>
        <taxon>Bacteroidota</taxon>
        <taxon>Flavobacteriia</taxon>
        <taxon>Flavobacteriales</taxon>
        <taxon>Flavobacteriaceae</taxon>
        <taxon>Zobellia</taxon>
    </lineage>
</organism>
<proteinExistence type="predicted"/>
<evidence type="ECO:0000256" key="1">
    <source>
        <dbReference type="ARBA" id="ARBA00022441"/>
    </source>
</evidence>
<dbReference type="Pfam" id="PF24681">
    <property type="entry name" value="Kelch_KLHDC2_KLHL20_DRC7"/>
    <property type="match status" value="1"/>
</dbReference>
<comment type="caution">
    <text evidence="3">The sequence shown here is derived from an EMBL/GenBank/DDBJ whole genome shotgun (WGS) entry which is preliminary data.</text>
</comment>
<dbReference type="InterPro" id="IPR051568">
    <property type="entry name" value="LZTR1/Attractin"/>
</dbReference>
<evidence type="ECO:0000313" key="4">
    <source>
        <dbReference type="Proteomes" id="UP000185728"/>
    </source>
</evidence>
<keyword evidence="4" id="KW-1185">Reference proteome</keyword>
<reference evidence="3 4" key="1">
    <citation type="submission" date="2017-01" db="EMBL/GenBank/DDBJ databases">
        <authorList>
            <person name="Varghese N."/>
            <person name="Submissions S."/>
        </authorList>
    </citation>
    <scope>NUCLEOTIDE SEQUENCE [LARGE SCALE GENOMIC DNA]</scope>
    <source>
        <strain evidence="3 4">DSM 2061</strain>
    </source>
</reference>
<gene>
    <name evidence="3" type="ORF">SAMN05421766_1129</name>
</gene>
<dbReference type="InterPro" id="IPR011043">
    <property type="entry name" value="Gal_Oxase/kelch_b-propeller"/>
</dbReference>
<keyword evidence="2" id="KW-0677">Repeat</keyword>
<name>A0ABY1L1T3_9FLAO</name>
<protein>
    <submittedName>
        <fullName evidence="3">Kelch motif-containing protein</fullName>
    </submittedName>
</protein>
<dbReference type="Proteomes" id="UP000185728">
    <property type="component" value="Unassembled WGS sequence"/>
</dbReference>
<evidence type="ECO:0000313" key="3">
    <source>
        <dbReference type="EMBL" id="SIT12701.1"/>
    </source>
</evidence>
<dbReference type="InterPro" id="IPR015915">
    <property type="entry name" value="Kelch-typ_b-propeller"/>
</dbReference>
<keyword evidence="1" id="KW-0880">Kelch repeat</keyword>
<accession>A0ABY1L1T3</accession>
<sequence>MKIIKYITICSLFLSFLSSCDKDLVGEAKDLEEGPTKGLPEGDSLRLEITTVTHEDQMGSFYDNGMVEFQGKIWSVGGYNSYSLPNCNSDIWSSDNGMNWRSVTSNQFGARRGHATAVFKDKIWVISGINTDASPYVEYDDIWSSTDGETWTQELEHAPFGHMFYPSLTVFHDKMFLIGANRTSSLKTEVWSTTDGISWTLESSDPFPPREAHQTVVFNDKLYVIGGQAEGIAYNEIWESDNGSTWTRLTLSGDIFSDRYHHGVVVYDGKVWILGGMGLLTGPYADIYYSDNMEDWTQYTDLGPSPTPLNKFATLNYDGAIWIFGGHDNREPIGEIVTLEAM</sequence>
<dbReference type="RefSeq" id="WP_076457138.1">
    <property type="nucleotide sequence ID" value="NZ_FTOB01000012.1"/>
</dbReference>
<dbReference type="PANTHER" id="PTHR46376:SF1">
    <property type="entry name" value="LEUCINE-ZIPPER-LIKE TRANSCRIPTIONAL REGULATOR 1"/>
    <property type="match status" value="1"/>
</dbReference>
<dbReference type="SUPFAM" id="SSF50965">
    <property type="entry name" value="Galactose oxidase, central domain"/>
    <property type="match status" value="2"/>
</dbReference>
<dbReference type="PANTHER" id="PTHR46376">
    <property type="entry name" value="LEUCINE-ZIPPER-LIKE TRANSCRIPTIONAL REGULATOR 1"/>
    <property type="match status" value="1"/>
</dbReference>
<dbReference type="PROSITE" id="PS51257">
    <property type="entry name" value="PROKAR_LIPOPROTEIN"/>
    <property type="match status" value="1"/>
</dbReference>
<dbReference type="Gene3D" id="2.120.10.80">
    <property type="entry name" value="Kelch-type beta propeller"/>
    <property type="match status" value="2"/>
</dbReference>